<gene>
    <name evidence="2" type="ORF">IAC57_02805</name>
</gene>
<name>A0A9D1MEZ2_9FIRM</name>
<proteinExistence type="predicted"/>
<evidence type="ECO:0000256" key="1">
    <source>
        <dbReference type="SAM" id="MobiDB-lite"/>
    </source>
</evidence>
<protein>
    <submittedName>
        <fullName evidence="2">Uncharacterized protein</fullName>
    </submittedName>
</protein>
<dbReference type="Proteomes" id="UP000824081">
    <property type="component" value="Unassembled WGS sequence"/>
</dbReference>
<evidence type="ECO:0000313" key="3">
    <source>
        <dbReference type="Proteomes" id="UP000824081"/>
    </source>
</evidence>
<dbReference type="EMBL" id="DVMZ01000074">
    <property type="protein sequence ID" value="HIU59011.1"/>
    <property type="molecule type" value="Genomic_DNA"/>
</dbReference>
<organism evidence="2 3">
    <name type="scientific">Candidatus Scatosoma pullistercoris</name>
    <dbReference type="NCBI Taxonomy" id="2840934"/>
    <lineage>
        <taxon>Bacteria</taxon>
        <taxon>Bacillati</taxon>
        <taxon>Bacillota</taxon>
        <taxon>Clostridia</taxon>
        <taxon>Candidatus Scatosoma</taxon>
    </lineage>
</organism>
<comment type="caution">
    <text evidence="2">The sequence shown here is derived from an EMBL/GenBank/DDBJ whole genome shotgun (WGS) entry which is preliminary data.</text>
</comment>
<reference evidence="2" key="1">
    <citation type="submission" date="2020-10" db="EMBL/GenBank/DDBJ databases">
        <authorList>
            <person name="Gilroy R."/>
        </authorList>
    </citation>
    <scope>NUCLEOTIDE SEQUENCE</scope>
    <source>
        <strain evidence="2">11687</strain>
    </source>
</reference>
<dbReference type="AlphaFoldDB" id="A0A9D1MEZ2"/>
<feature type="compositionally biased region" description="Basic and acidic residues" evidence="1">
    <location>
        <begin position="180"/>
        <end position="196"/>
    </location>
</feature>
<evidence type="ECO:0000313" key="2">
    <source>
        <dbReference type="EMBL" id="HIU59011.1"/>
    </source>
</evidence>
<reference evidence="2" key="2">
    <citation type="journal article" date="2021" name="PeerJ">
        <title>Extensive microbial diversity within the chicken gut microbiome revealed by metagenomics and culture.</title>
        <authorList>
            <person name="Gilroy R."/>
            <person name="Ravi A."/>
            <person name="Getino M."/>
            <person name="Pursley I."/>
            <person name="Horton D.L."/>
            <person name="Alikhan N.F."/>
            <person name="Baker D."/>
            <person name="Gharbi K."/>
            <person name="Hall N."/>
            <person name="Watson M."/>
            <person name="Adriaenssens E.M."/>
            <person name="Foster-Nyarko E."/>
            <person name="Jarju S."/>
            <person name="Secka A."/>
            <person name="Antonio M."/>
            <person name="Oren A."/>
            <person name="Chaudhuri R.R."/>
            <person name="La Ragione R."/>
            <person name="Hildebrand F."/>
            <person name="Pallen M.J."/>
        </authorList>
    </citation>
    <scope>NUCLEOTIDE SEQUENCE</scope>
    <source>
        <strain evidence="2">11687</strain>
    </source>
</reference>
<sequence>MTEIFRRLRGTATPVAVYYKMTGGFCVGFVREADDEFVAMELISPGGRFDGYHCIRIEEILKLDVGTPYLENLVKVYRHYDETLPPLKVSAKGVLESFVDFAERSRKLCTLEVGFDSLEKISGYVTDRDWNIVQIRLLDENGRPAGYTEVDAEAIVYIGMDSEFEKYLEILSSLNGGDAPDGKEGKGGKGRKEDRNILSFPSGK</sequence>
<feature type="region of interest" description="Disordered" evidence="1">
    <location>
        <begin position="176"/>
        <end position="204"/>
    </location>
</feature>
<accession>A0A9D1MEZ2</accession>